<dbReference type="AlphaFoldDB" id="A0A1B9BYH5"/>
<dbReference type="GO" id="GO:0016788">
    <property type="term" value="F:hydrolase activity, acting on ester bonds"/>
    <property type="evidence" value="ECO:0007669"/>
    <property type="project" value="UniProtKB-ARBA"/>
</dbReference>
<dbReference type="PANTHER" id="PTHR30383:SF29">
    <property type="entry name" value="SGNH HYDROLASE-TYPE ESTERASE DOMAIN-CONTAINING PROTEIN"/>
    <property type="match status" value="1"/>
</dbReference>
<proteinExistence type="predicted"/>
<dbReference type="InterPro" id="IPR013830">
    <property type="entry name" value="SGNH_hydro"/>
</dbReference>
<keyword evidence="1" id="KW-1133">Transmembrane helix</keyword>
<feature type="transmembrane region" description="Helical" evidence="1">
    <location>
        <begin position="33"/>
        <end position="51"/>
    </location>
</feature>
<name>A0A1B9BYH5_9PROT</name>
<dbReference type="EMBL" id="MASQ01000089">
    <property type="protein sequence ID" value="OCB02714.1"/>
    <property type="molecule type" value="Genomic_DNA"/>
</dbReference>
<reference evidence="3 4" key="1">
    <citation type="submission" date="2016-07" db="EMBL/GenBank/DDBJ databases">
        <title>Draft genome of a psychrotolerant acidophile Acidithiobacillus ferrivorans strain YL15.</title>
        <authorList>
            <person name="Peng T."/>
            <person name="Ma L."/>
            <person name="Nan M."/>
            <person name="An N."/>
            <person name="Wang M."/>
            <person name="Qiu G."/>
            <person name="Zeng W."/>
        </authorList>
    </citation>
    <scope>NUCLEOTIDE SEQUENCE [LARGE SCALE GENOMIC DNA]</scope>
    <source>
        <strain evidence="3 4">YL15</strain>
    </source>
</reference>
<dbReference type="PANTHER" id="PTHR30383">
    <property type="entry name" value="THIOESTERASE 1/PROTEASE 1/LYSOPHOSPHOLIPASE L1"/>
    <property type="match status" value="1"/>
</dbReference>
<organism evidence="3 4">
    <name type="scientific">Acidithiobacillus ferrivorans</name>
    <dbReference type="NCBI Taxonomy" id="160808"/>
    <lineage>
        <taxon>Bacteria</taxon>
        <taxon>Pseudomonadati</taxon>
        <taxon>Pseudomonadota</taxon>
        <taxon>Acidithiobacillia</taxon>
        <taxon>Acidithiobacillales</taxon>
        <taxon>Acidithiobacillaceae</taxon>
        <taxon>Acidithiobacillus</taxon>
    </lineage>
</organism>
<dbReference type="SUPFAM" id="SSF52266">
    <property type="entry name" value="SGNH hydrolase"/>
    <property type="match status" value="1"/>
</dbReference>
<evidence type="ECO:0000256" key="1">
    <source>
        <dbReference type="SAM" id="Phobius"/>
    </source>
</evidence>
<keyword evidence="1" id="KW-0472">Membrane</keyword>
<dbReference type="Proteomes" id="UP000093129">
    <property type="component" value="Unassembled WGS sequence"/>
</dbReference>
<sequence length="259" mass="28438">MADAPLVVRPVESGLVIFLTVWEKSSMDQHKSGAWRLFPVILVAGLLFLLTGSRAVAGKIRVACVGDSITYGDGVPQRHTQGWPGKLQQLLGTGYQVANFGHSGTTMLKNGGLPYWKTAEYKAATSFDPNIVVIMLGTNDVKPQNWSKFGSQFTANAEEMIRHFARLKAHPKIYICTPPPIIHANSGISEAMLIRGPIPDIYTAGHAMNVPVIPVYAELRRFFKTHGADVYYQADGIHPNAAGQKQIAQLIFQFLQRVP</sequence>
<dbReference type="InterPro" id="IPR051532">
    <property type="entry name" value="Ester_Hydrolysis_Enzymes"/>
</dbReference>
<dbReference type="Pfam" id="PF13472">
    <property type="entry name" value="Lipase_GDSL_2"/>
    <property type="match status" value="1"/>
</dbReference>
<feature type="domain" description="SGNH hydrolase-type esterase" evidence="2">
    <location>
        <begin position="64"/>
        <end position="245"/>
    </location>
</feature>
<evidence type="ECO:0000259" key="2">
    <source>
        <dbReference type="Pfam" id="PF13472"/>
    </source>
</evidence>
<protein>
    <recommendedName>
        <fullName evidence="2">SGNH hydrolase-type esterase domain-containing protein</fullName>
    </recommendedName>
</protein>
<evidence type="ECO:0000313" key="3">
    <source>
        <dbReference type="EMBL" id="OCB02714.1"/>
    </source>
</evidence>
<dbReference type="InterPro" id="IPR036514">
    <property type="entry name" value="SGNH_hydro_sf"/>
</dbReference>
<evidence type="ECO:0000313" key="4">
    <source>
        <dbReference type="Proteomes" id="UP000093129"/>
    </source>
</evidence>
<accession>A0A1B9BYH5</accession>
<gene>
    <name evidence="3" type="ORF">BBC27_11860</name>
</gene>
<dbReference type="Gene3D" id="3.40.50.1110">
    <property type="entry name" value="SGNH hydrolase"/>
    <property type="match status" value="1"/>
</dbReference>
<keyword evidence="1" id="KW-0812">Transmembrane</keyword>
<comment type="caution">
    <text evidence="3">The sequence shown here is derived from an EMBL/GenBank/DDBJ whole genome shotgun (WGS) entry which is preliminary data.</text>
</comment>